<dbReference type="OrthoDB" id="191270at2759"/>
<keyword evidence="6" id="KW-0479">Metal-binding</keyword>
<accession>A0A0D2WIK3</accession>
<evidence type="ECO:0000256" key="3">
    <source>
        <dbReference type="ARBA" id="ARBA00011245"/>
    </source>
</evidence>
<comment type="pathway">
    <text evidence="1">Secondary metabolite metabolism; quinolate metabolism.</text>
</comment>
<dbReference type="PANTHER" id="PTHR21240:SF27">
    <property type="entry name" value="2-AMINO-3-CARBOXYMUCONATE-6-SEMIALDEHYDE DECARBOXYLASE"/>
    <property type="match status" value="1"/>
</dbReference>
<comment type="subunit">
    <text evidence="3">Monomer.</text>
</comment>
<evidence type="ECO:0000259" key="12">
    <source>
        <dbReference type="Pfam" id="PF04909"/>
    </source>
</evidence>
<keyword evidence="7 11" id="KW-0210">Decarboxylase</keyword>
<dbReference type="InterPro" id="IPR032465">
    <property type="entry name" value="ACMSD"/>
</dbReference>
<dbReference type="EMBL" id="KE346360">
    <property type="protein sequence ID" value="KJE88893.1"/>
    <property type="molecule type" value="Genomic_DNA"/>
</dbReference>
<dbReference type="PANTHER" id="PTHR21240">
    <property type="entry name" value="2-AMINO-3-CARBOXYLMUCONATE-6-SEMIALDEHYDE DECARBOXYLASE"/>
    <property type="match status" value="1"/>
</dbReference>
<dbReference type="GO" id="GO:0170033">
    <property type="term" value="P:L-amino acid metabolic process"/>
    <property type="evidence" value="ECO:0007669"/>
    <property type="project" value="UniProtKB-ARBA"/>
</dbReference>
<dbReference type="InterPro" id="IPR006680">
    <property type="entry name" value="Amidohydro-rel"/>
</dbReference>
<dbReference type="Proteomes" id="UP000008743">
    <property type="component" value="Unassembled WGS sequence"/>
</dbReference>
<dbReference type="GO" id="GO:0046872">
    <property type="term" value="F:metal ion binding"/>
    <property type="evidence" value="ECO:0007669"/>
    <property type="project" value="UniProtKB-KW"/>
</dbReference>
<dbReference type="FunFam" id="3.20.20.140:FF:000029">
    <property type="entry name" value="2-amino-3-carboxymuconate-6-semialdehyde decarboxylase"/>
    <property type="match status" value="1"/>
</dbReference>
<comment type="similarity">
    <text evidence="2">Belongs to the metallo-dependent hydrolases superfamily. ACMSD family.</text>
</comment>
<feature type="domain" description="Amidohydrolase-related" evidence="12">
    <location>
        <begin position="7"/>
        <end position="334"/>
    </location>
</feature>
<evidence type="ECO:0000313" key="13">
    <source>
        <dbReference type="EMBL" id="KJE88893.1"/>
    </source>
</evidence>
<proteinExistence type="inferred from homology"/>
<evidence type="ECO:0000256" key="2">
    <source>
        <dbReference type="ARBA" id="ARBA00005871"/>
    </source>
</evidence>
<dbReference type="AlphaFoldDB" id="A0A0D2WIK3"/>
<evidence type="ECO:0000256" key="6">
    <source>
        <dbReference type="ARBA" id="ARBA00022723"/>
    </source>
</evidence>
<dbReference type="InParanoid" id="A0A0D2WIK3"/>
<dbReference type="EC" id="4.1.1.45" evidence="4"/>
<dbReference type="PhylomeDB" id="A0A0D2WIK3"/>
<sequence length="345" mass="38553">MSRPLKVDIHTHILPETWPDLKEKYGYGGWVSLDHFEKGKARMMKDGTTFRVIESNCWCASTRLGECDGHDVDVQVLSTIPVMFSYWAKPEDALDLAVFLNDDIAKQVSKNPTRFVGLGTVPLQNSEMAIKELRRCMVDLKLAGVQIGSHVNDWNLDAAELRPFFAAAEELGAAIFVHPWDMETGGRMSKYWFPWLIGMPTETTVAICSMIFGGVFEQFPRLKVCFAHGGGSFPFTVGRIQHGFDARPDICATTNNVPPISYVGRFWVDSLVHDANALRYLVKLIGVDKVALGTDYPFPLGELEPGKLIESIPDFDDHVKRRLLGLNALEFLGLNVEQFAANRAC</sequence>
<evidence type="ECO:0000256" key="9">
    <source>
        <dbReference type="ARBA" id="ARBA00023239"/>
    </source>
</evidence>
<keyword evidence="14" id="KW-1185">Reference proteome</keyword>
<dbReference type="GO" id="GO:0005829">
    <property type="term" value="C:cytosol"/>
    <property type="evidence" value="ECO:0007669"/>
    <property type="project" value="TreeGrafter"/>
</dbReference>
<evidence type="ECO:0000256" key="11">
    <source>
        <dbReference type="RuleBase" id="RU366045"/>
    </source>
</evidence>
<dbReference type="STRING" id="595528.A0A0D2WIK3"/>
<gene>
    <name evidence="13" type="ORF">CAOG_000467</name>
</gene>
<organism evidence="13 14">
    <name type="scientific">Capsaspora owczarzaki (strain ATCC 30864)</name>
    <dbReference type="NCBI Taxonomy" id="595528"/>
    <lineage>
        <taxon>Eukaryota</taxon>
        <taxon>Filasterea</taxon>
        <taxon>Capsaspora</taxon>
    </lineage>
</organism>
<evidence type="ECO:0000256" key="7">
    <source>
        <dbReference type="ARBA" id="ARBA00022793"/>
    </source>
</evidence>
<keyword evidence="9 11" id="KW-0456">Lyase</keyword>
<evidence type="ECO:0000313" key="14">
    <source>
        <dbReference type="Proteomes" id="UP000008743"/>
    </source>
</evidence>
<dbReference type="GO" id="GO:0170039">
    <property type="term" value="P:proteinogenic amino acid metabolic process"/>
    <property type="evidence" value="ECO:0007669"/>
    <property type="project" value="UniProtKB-ARBA"/>
</dbReference>
<dbReference type="GO" id="GO:1901606">
    <property type="term" value="P:alpha-amino acid catabolic process"/>
    <property type="evidence" value="ECO:0007669"/>
    <property type="project" value="UniProtKB-ARBA"/>
</dbReference>
<dbReference type="Gene3D" id="3.20.20.140">
    <property type="entry name" value="Metal-dependent hydrolases"/>
    <property type="match status" value="1"/>
</dbReference>
<dbReference type="GO" id="GO:0016787">
    <property type="term" value="F:hydrolase activity"/>
    <property type="evidence" value="ECO:0007669"/>
    <property type="project" value="InterPro"/>
</dbReference>
<dbReference type="GO" id="GO:0019748">
    <property type="term" value="P:secondary metabolic process"/>
    <property type="evidence" value="ECO:0007669"/>
    <property type="project" value="TreeGrafter"/>
</dbReference>
<reference evidence="14" key="1">
    <citation type="submission" date="2011-02" db="EMBL/GenBank/DDBJ databases">
        <title>The Genome Sequence of Capsaspora owczarzaki ATCC 30864.</title>
        <authorList>
            <person name="Russ C."/>
            <person name="Cuomo C."/>
            <person name="Burger G."/>
            <person name="Gray M.W."/>
            <person name="Holland P.W.H."/>
            <person name="King N."/>
            <person name="Lang F.B.F."/>
            <person name="Roger A.J."/>
            <person name="Ruiz-Trillo I."/>
            <person name="Young S.K."/>
            <person name="Zeng Q."/>
            <person name="Gargeya S."/>
            <person name="Alvarado L."/>
            <person name="Berlin A."/>
            <person name="Chapman S.B."/>
            <person name="Chen Z."/>
            <person name="Freedman E."/>
            <person name="Gellesch M."/>
            <person name="Goldberg J."/>
            <person name="Griggs A."/>
            <person name="Gujja S."/>
            <person name="Heilman E."/>
            <person name="Heiman D."/>
            <person name="Howarth C."/>
            <person name="Mehta T."/>
            <person name="Neiman D."/>
            <person name="Pearson M."/>
            <person name="Roberts A."/>
            <person name="Saif S."/>
            <person name="Shea T."/>
            <person name="Shenoy N."/>
            <person name="Sisk P."/>
            <person name="Stolte C."/>
            <person name="Sykes S."/>
            <person name="White J."/>
            <person name="Yandava C."/>
            <person name="Haas B."/>
            <person name="Nusbaum C."/>
            <person name="Birren B."/>
        </authorList>
    </citation>
    <scope>NUCLEOTIDE SEQUENCE</scope>
    <source>
        <strain evidence="14">ATCC 30864</strain>
    </source>
</reference>
<protein>
    <recommendedName>
        <fullName evidence="5">2-amino-3-carboxymuconate-6-semialdehyde decarboxylase</fullName>
        <ecNumber evidence="4">4.1.1.45</ecNumber>
    </recommendedName>
    <alternativeName>
        <fullName evidence="10">Picolinate carboxylase</fullName>
    </alternativeName>
</protein>
<dbReference type="SUPFAM" id="SSF51556">
    <property type="entry name" value="Metallo-dependent hydrolases"/>
    <property type="match status" value="1"/>
</dbReference>
<dbReference type="RefSeq" id="XP_004365338.2">
    <property type="nucleotide sequence ID" value="XM_004365281.2"/>
</dbReference>
<dbReference type="InterPro" id="IPR032466">
    <property type="entry name" value="Metal_Hydrolase"/>
</dbReference>
<evidence type="ECO:0000256" key="8">
    <source>
        <dbReference type="ARBA" id="ARBA00022833"/>
    </source>
</evidence>
<keyword evidence="8" id="KW-0862">Zinc</keyword>
<evidence type="ECO:0000256" key="1">
    <source>
        <dbReference type="ARBA" id="ARBA00005079"/>
    </source>
</evidence>
<evidence type="ECO:0000256" key="10">
    <source>
        <dbReference type="ARBA" id="ARBA00031120"/>
    </source>
</evidence>
<dbReference type="eggNOG" id="KOG4245">
    <property type="taxonomic scope" value="Eukaryota"/>
</dbReference>
<evidence type="ECO:0000256" key="4">
    <source>
        <dbReference type="ARBA" id="ARBA00012365"/>
    </source>
</evidence>
<evidence type="ECO:0000256" key="5">
    <source>
        <dbReference type="ARBA" id="ARBA00021214"/>
    </source>
</evidence>
<dbReference type="GO" id="GO:0001760">
    <property type="term" value="F:aminocarboxymuconate-semialdehyde decarboxylase activity"/>
    <property type="evidence" value="ECO:0007669"/>
    <property type="project" value="UniProtKB-EC"/>
</dbReference>
<name>A0A0D2WIK3_CAPO3</name>
<dbReference type="Pfam" id="PF04909">
    <property type="entry name" value="Amidohydro_2"/>
    <property type="match status" value="1"/>
</dbReference>